<evidence type="ECO:0000313" key="2">
    <source>
        <dbReference type="Proteomes" id="UP000008793"/>
    </source>
</evidence>
<dbReference type="InterPro" id="IPR027417">
    <property type="entry name" value="P-loop_NTPase"/>
</dbReference>
<name>D8MWW2_ERWBE</name>
<protein>
    <submittedName>
        <fullName evidence="1">Glucokinase</fullName>
    </submittedName>
</protein>
<proteinExistence type="predicted"/>
<dbReference type="AlphaFoldDB" id="D8MWW2"/>
<dbReference type="GeneID" id="90513740"/>
<dbReference type="Pfam" id="PF13671">
    <property type="entry name" value="AAA_33"/>
    <property type="match status" value="1"/>
</dbReference>
<dbReference type="RefSeq" id="WP_013203803.1">
    <property type="nucleotide sequence ID" value="NC_014306.1"/>
</dbReference>
<dbReference type="SUPFAM" id="SSF52540">
    <property type="entry name" value="P-loop containing nucleoside triphosphate hydrolases"/>
    <property type="match status" value="1"/>
</dbReference>
<dbReference type="eggNOG" id="COG0645">
    <property type="taxonomic scope" value="Bacteria"/>
</dbReference>
<gene>
    <name evidence="1" type="ordered locus">EbC_37880</name>
</gene>
<keyword evidence="1" id="KW-0418">Kinase</keyword>
<dbReference type="EMBL" id="FP236843">
    <property type="protein sequence ID" value="CAX61319.1"/>
    <property type="molecule type" value="Genomic_DNA"/>
</dbReference>
<dbReference type="HOGENOM" id="CLU_106286_0_0_6"/>
<accession>D8MWW2</accession>
<dbReference type="Proteomes" id="UP000008793">
    <property type="component" value="Chromosome"/>
</dbReference>
<reference evidence="1 2" key="1">
    <citation type="journal article" date="2010" name="BMC Genomics">
        <title>Genome comparison of the epiphytic bacteria Erwinia billingiae and E. tasmaniensis with the pear pathogen E. pyrifoliae.</title>
        <authorList>
            <person name="Kube M."/>
            <person name="Migdoll A.M."/>
            <person name="Gehring I."/>
            <person name="Heitmann K."/>
            <person name="Mayer Y."/>
            <person name="Kuhl H."/>
            <person name="Knaust F."/>
            <person name="Geider K."/>
            <person name="Reinhardt R."/>
        </authorList>
    </citation>
    <scope>NUCLEOTIDE SEQUENCE [LARGE SCALE GENOMIC DNA]</scope>
    <source>
        <strain evidence="1 2">Eb661</strain>
    </source>
</reference>
<evidence type="ECO:0000313" key="1">
    <source>
        <dbReference type="EMBL" id="CAX61319.1"/>
    </source>
</evidence>
<keyword evidence="1" id="KW-0808">Transferase</keyword>
<dbReference type="KEGG" id="ebi:EbC_37880"/>
<dbReference type="STRING" id="634500.EbC_37880"/>
<dbReference type="GO" id="GO:0016301">
    <property type="term" value="F:kinase activity"/>
    <property type="evidence" value="ECO:0007669"/>
    <property type="project" value="UniProtKB-KW"/>
</dbReference>
<dbReference type="Gene3D" id="3.40.50.300">
    <property type="entry name" value="P-loop containing nucleotide triphosphate hydrolases"/>
    <property type="match status" value="1"/>
</dbReference>
<sequence length="197" mass="21436">MSDGRATASHAAPVNAGKRVVMVNGIPASGKSSIARAVSQATGWPVLSVDGIKEPFMQQFEQLDRPLNRRLGIASYQAIWSVIAAAPQGCTFIVDAWFGFQPKESLVNYLQQANVKSLAEIWCQLTGELAAQRYAARLGDRLPGHPGAEYIPELIALAERAGPMQLSPVYIADQSQVINNENIIAWTREVLTTVNYN</sequence>
<organism evidence="2">
    <name type="scientific">Erwinia billingiae (strain Eb661)</name>
    <dbReference type="NCBI Taxonomy" id="634500"/>
    <lineage>
        <taxon>Bacteria</taxon>
        <taxon>Pseudomonadati</taxon>
        <taxon>Pseudomonadota</taxon>
        <taxon>Gammaproteobacteria</taxon>
        <taxon>Enterobacterales</taxon>
        <taxon>Erwiniaceae</taxon>
        <taxon>Erwinia</taxon>
    </lineage>
</organism>
<keyword evidence="2" id="KW-1185">Reference proteome</keyword>